<dbReference type="InterPro" id="IPR043519">
    <property type="entry name" value="NT_sf"/>
</dbReference>
<keyword evidence="6" id="KW-0235">DNA replication</keyword>
<dbReference type="Pfam" id="PF02811">
    <property type="entry name" value="PHP"/>
    <property type="match status" value="1"/>
</dbReference>
<dbReference type="SUPFAM" id="SSF81301">
    <property type="entry name" value="Nucleotidyltransferase"/>
    <property type="match status" value="1"/>
</dbReference>
<feature type="domain" description="DNA-directed DNA polymerase X" evidence="11">
    <location>
        <begin position="1"/>
        <end position="334"/>
    </location>
</feature>
<dbReference type="InterPro" id="IPR010994">
    <property type="entry name" value="RuvA_2-like"/>
</dbReference>
<dbReference type="Gene3D" id="1.10.150.20">
    <property type="entry name" value="5' to 3' exonuclease, C-terminal subdomain"/>
    <property type="match status" value="1"/>
</dbReference>
<dbReference type="InterPro" id="IPR047967">
    <property type="entry name" value="PolX_PHP"/>
</dbReference>
<dbReference type="GO" id="GO:0004527">
    <property type="term" value="F:exonuclease activity"/>
    <property type="evidence" value="ECO:0007669"/>
    <property type="project" value="UniProtKB-KW"/>
</dbReference>
<dbReference type="GO" id="GO:0006281">
    <property type="term" value="P:DNA repair"/>
    <property type="evidence" value="ECO:0007669"/>
    <property type="project" value="InterPro"/>
</dbReference>
<dbReference type="FunFam" id="3.20.20.140:FF:000047">
    <property type="entry name" value="PHP domain-containing protein"/>
    <property type="match status" value="1"/>
</dbReference>
<dbReference type="InterPro" id="IPR002054">
    <property type="entry name" value="DNA-dir_DNA_pol_X"/>
</dbReference>
<name>A0A6B0YSY0_9CHLR</name>
<dbReference type="InterPro" id="IPR003583">
    <property type="entry name" value="Hlx-hairpin-Hlx_DNA-bd_motif"/>
</dbReference>
<dbReference type="NCBIfam" id="NF006375">
    <property type="entry name" value="PRK08609.1"/>
    <property type="match status" value="1"/>
</dbReference>
<dbReference type="Pfam" id="PF14791">
    <property type="entry name" value="DNA_pol_B_thumb"/>
    <property type="match status" value="1"/>
</dbReference>
<feature type="domain" description="Helix-hairpin-helix DNA-binding motif class 1" evidence="9">
    <location>
        <begin position="91"/>
        <end position="110"/>
    </location>
</feature>
<feature type="domain" description="Polymerase/histidinol phosphatase N-terminal" evidence="10">
    <location>
        <begin position="358"/>
        <end position="441"/>
    </location>
</feature>
<accession>A0A6B0YSY0</accession>
<dbReference type="SMART" id="SM00278">
    <property type="entry name" value="HhH1"/>
    <property type="match status" value="3"/>
</dbReference>
<evidence type="ECO:0000256" key="2">
    <source>
        <dbReference type="ARBA" id="ARBA00012417"/>
    </source>
</evidence>
<keyword evidence="7" id="KW-0239">DNA-directed DNA polymerase</keyword>
<dbReference type="Pfam" id="PF14716">
    <property type="entry name" value="HHH_8"/>
    <property type="match status" value="1"/>
</dbReference>
<dbReference type="PANTHER" id="PTHR36928:SF1">
    <property type="entry name" value="PHOSPHATASE YCDX-RELATED"/>
    <property type="match status" value="1"/>
</dbReference>
<comment type="catalytic activity">
    <reaction evidence="8">
        <text>DNA(n) + a 2'-deoxyribonucleoside 5'-triphosphate = DNA(n+1) + diphosphate</text>
        <dbReference type="Rhea" id="RHEA:22508"/>
        <dbReference type="Rhea" id="RHEA-COMP:17339"/>
        <dbReference type="Rhea" id="RHEA-COMP:17340"/>
        <dbReference type="ChEBI" id="CHEBI:33019"/>
        <dbReference type="ChEBI" id="CHEBI:61560"/>
        <dbReference type="ChEBI" id="CHEBI:173112"/>
        <dbReference type="EC" id="2.7.7.7"/>
    </reaction>
</comment>
<dbReference type="EMBL" id="VXRG01000087">
    <property type="protein sequence ID" value="MXY93833.1"/>
    <property type="molecule type" value="Genomic_DNA"/>
</dbReference>
<dbReference type="GO" id="GO:0003887">
    <property type="term" value="F:DNA-directed DNA polymerase activity"/>
    <property type="evidence" value="ECO:0007669"/>
    <property type="project" value="UniProtKB-KW"/>
</dbReference>
<keyword evidence="3" id="KW-0237">DNA synthesis</keyword>
<dbReference type="EC" id="2.7.7.7" evidence="2"/>
<evidence type="ECO:0000259" key="9">
    <source>
        <dbReference type="SMART" id="SM00278"/>
    </source>
</evidence>
<keyword evidence="12" id="KW-0378">Hydrolase</keyword>
<dbReference type="InterPro" id="IPR037160">
    <property type="entry name" value="DNA_Pol_thumb_sf"/>
</dbReference>
<dbReference type="GO" id="GO:0008270">
    <property type="term" value="F:zinc ion binding"/>
    <property type="evidence" value="ECO:0007669"/>
    <property type="project" value="TreeGrafter"/>
</dbReference>
<evidence type="ECO:0000256" key="1">
    <source>
        <dbReference type="ARBA" id="ARBA00001946"/>
    </source>
</evidence>
<dbReference type="SUPFAM" id="SSF89550">
    <property type="entry name" value="PHP domain-like"/>
    <property type="match status" value="1"/>
</dbReference>
<dbReference type="AlphaFoldDB" id="A0A6B0YSY0"/>
<dbReference type="Gene3D" id="3.30.460.10">
    <property type="entry name" value="Beta Polymerase, domain 2"/>
    <property type="match status" value="1"/>
</dbReference>
<comment type="cofactor">
    <cofactor evidence="1">
        <name>Mg(2+)</name>
        <dbReference type="ChEBI" id="CHEBI:18420"/>
    </cofactor>
</comment>
<organism evidence="12">
    <name type="scientific">Caldilineaceae bacterium SB0664_bin_27</name>
    <dbReference type="NCBI Taxonomy" id="2605260"/>
    <lineage>
        <taxon>Bacteria</taxon>
        <taxon>Bacillati</taxon>
        <taxon>Chloroflexota</taxon>
        <taxon>Caldilineae</taxon>
        <taxon>Caldilineales</taxon>
        <taxon>Caldilineaceae</taxon>
    </lineage>
</organism>
<dbReference type="SMART" id="SM00483">
    <property type="entry name" value="POLXc"/>
    <property type="match status" value="1"/>
</dbReference>
<sequence length="602" mass="64985">MSNKQVAAVFKATGDLLQILGESRFVVMAYTNAARTIDGLEQDINEIASAGALRDLPRVGEAIAEKIQTLLDTGGLPYYDELAVQVPEGVVAMLQVPDVGPKTVQRLWRELDITSVEALKKSAEEGRLRGLKGFGAKTEERILKSIELLSRRSDDRTPIGSSLPLAESLVSGLKAASAEGVVERVSITGSLRRWRESTGEIKLLAVSSSADRALKEFMSLPQVAEVVQSHPDAVTVSLVDGPQATLKVVEKSHWGTALCRATGSPDHLAALGERVQAMGWQLGEGGLNALPATPVSGNGSLNHSETGQVQRFIDSEEALYEFMGLQWVPPELREGDGEIEAASDHTLPKLITLGEIQGEVHGHTTWSDGKSSVAEMAEAARSRGYQFWAVTDHSVGLGVTRGVDAQALLEQRREIDAVNDKFAAEGTDFRLIQGTEVEVLGDGELGLPDEVLASLDLVVASIHSGLRQDRERITERCLKAVNNPYVDVLGHPTGRLLGRRSPSEIDLEKTFRACADTGTAVEINANPERLDLSAEHARLASGLGCTVVINSDAHSIGQLDLLRYGVHTARRAWLCSENILNARPLDELLALLKRNRTGRSLK</sequence>
<evidence type="ECO:0000256" key="4">
    <source>
        <dbReference type="ARBA" id="ARBA00022679"/>
    </source>
</evidence>
<dbReference type="GO" id="GO:0005829">
    <property type="term" value="C:cytosol"/>
    <property type="evidence" value="ECO:0007669"/>
    <property type="project" value="TreeGrafter"/>
</dbReference>
<evidence type="ECO:0000259" key="10">
    <source>
        <dbReference type="SMART" id="SM00481"/>
    </source>
</evidence>
<dbReference type="InterPro" id="IPR010996">
    <property type="entry name" value="HHH_MUS81"/>
</dbReference>
<dbReference type="SMART" id="SM00481">
    <property type="entry name" value="POLIIIAc"/>
    <property type="match status" value="1"/>
</dbReference>
<comment type="caution">
    <text evidence="12">The sequence shown here is derived from an EMBL/GenBank/DDBJ whole genome shotgun (WGS) entry which is preliminary data.</text>
</comment>
<dbReference type="InterPro" id="IPR003141">
    <property type="entry name" value="Pol/His_phosphatase_N"/>
</dbReference>
<dbReference type="Pfam" id="PF14520">
    <property type="entry name" value="HHH_5"/>
    <property type="match status" value="1"/>
</dbReference>
<evidence type="ECO:0000256" key="7">
    <source>
        <dbReference type="ARBA" id="ARBA00022932"/>
    </source>
</evidence>
<dbReference type="GO" id="GO:0042578">
    <property type="term" value="F:phosphoric ester hydrolase activity"/>
    <property type="evidence" value="ECO:0007669"/>
    <property type="project" value="TreeGrafter"/>
</dbReference>
<dbReference type="InterPro" id="IPR029398">
    <property type="entry name" value="PolB_thumb"/>
</dbReference>
<keyword evidence="4" id="KW-0808">Transferase</keyword>
<proteinExistence type="predicted"/>
<dbReference type="SUPFAM" id="SSF47802">
    <property type="entry name" value="DNA polymerase beta, N-terminal domain-like"/>
    <property type="match status" value="1"/>
</dbReference>
<dbReference type="SUPFAM" id="SSF47781">
    <property type="entry name" value="RuvA domain 2-like"/>
    <property type="match status" value="1"/>
</dbReference>
<keyword evidence="12" id="KW-0269">Exonuclease</keyword>
<evidence type="ECO:0000256" key="6">
    <source>
        <dbReference type="ARBA" id="ARBA00022705"/>
    </source>
</evidence>
<evidence type="ECO:0000313" key="12">
    <source>
        <dbReference type="EMBL" id="MXY93833.1"/>
    </source>
</evidence>
<dbReference type="PIRSF" id="PIRSF005047">
    <property type="entry name" value="UCP005047_YshC"/>
    <property type="match status" value="1"/>
</dbReference>
<dbReference type="InterPro" id="IPR050243">
    <property type="entry name" value="PHP_phosphatase"/>
</dbReference>
<feature type="domain" description="Helix-hairpin-helix DNA-binding motif class 1" evidence="9">
    <location>
        <begin position="51"/>
        <end position="70"/>
    </location>
</feature>
<dbReference type="PANTHER" id="PTHR36928">
    <property type="entry name" value="PHOSPHATASE YCDX-RELATED"/>
    <property type="match status" value="1"/>
</dbReference>
<dbReference type="InterPro" id="IPR022311">
    <property type="entry name" value="PolX-like"/>
</dbReference>
<evidence type="ECO:0000259" key="11">
    <source>
        <dbReference type="SMART" id="SM00483"/>
    </source>
</evidence>
<dbReference type="CDD" id="cd07436">
    <property type="entry name" value="PHP_PolX"/>
    <property type="match status" value="1"/>
</dbReference>
<reference evidence="12" key="1">
    <citation type="submission" date="2019-09" db="EMBL/GenBank/DDBJ databases">
        <title>Characterisation of the sponge microbiome using genome-centric metagenomics.</title>
        <authorList>
            <person name="Engelberts J.P."/>
            <person name="Robbins S.J."/>
            <person name="De Goeij J.M."/>
            <person name="Aranda M."/>
            <person name="Bell S.C."/>
            <person name="Webster N.S."/>
        </authorList>
    </citation>
    <scope>NUCLEOTIDE SEQUENCE</scope>
    <source>
        <strain evidence="12">SB0664_bin_27</strain>
    </source>
</reference>
<gene>
    <name evidence="12" type="primary">polX</name>
    <name evidence="12" type="ORF">F4Y42_10340</name>
</gene>
<protein>
    <recommendedName>
        <fullName evidence="2">DNA-directed DNA polymerase</fullName>
        <ecNumber evidence="2">2.7.7.7</ecNumber>
    </recommendedName>
</protein>
<keyword evidence="5" id="KW-0548">Nucleotidyltransferase</keyword>
<dbReference type="Gene3D" id="3.20.20.140">
    <property type="entry name" value="Metal-dependent hydrolases"/>
    <property type="match status" value="1"/>
</dbReference>
<dbReference type="InterPro" id="IPR027421">
    <property type="entry name" value="DNA_pol_lamdba_lyase_dom_sf"/>
</dbReference>
<feature type="domain" description="Helix-hairpin-helix DNA-binding motif class 1" evidence="9">
    <location>
        <begin position="126"/>
        <end position="145"/>
    </location>
</feature>
<evidence type="ECO:0000256" key="3">
    <source>
        <dbReference type="ARBA" id="ARBA00022634"/>
    </source>
</evidence>
<evidence type="ECO:0000256" key="5">
    <source>
        <dbReference type="ARBA" id="ARBA00022695"/>
    </source>
</evidence>
<dbReference type="Gene3D" id="3.30.210.10">
    <property type="entry name" value="DNA polymerase, thumb domain"/>
    <property type="match status" value="1"/>
</dbReference>
<dbReference type="InterPro" id="IPR016195">
    <property type="entry name" value="Pol/histidinol_Pase-like"/>
</dbReference>
<dbReference type="GO" id="GO:0003677">
    <property type="term" value="F:DNA binding"/>
    <property type="evidence" value="ECO:0007669"/>
    <property type="project" value="InterPro"/>
</dbReference>
<evidence type="ECO:0000256" key="8">
    <source>
        <dbReference type="ARBA" id="ARBA00049244"/>
    </source>
</evidence>
<dbReference type="InterPro" id="IPR004013">
    <property type="entry name" value="PHP_dom"/>
</dbReference>
<keyword evidence="12" id="KW-0540">Nuclease</keyword>
<dbReference type="Gene3D" id="1.10.150.110">
    <property type="entry name" value="DNA polymerase beta, N-terminal domain-like"/>
    <property type="match status" value="1"/>
</dbReference>